<accession>A0A502G4Q1</accession>
<dbReference type="Proteomes" id="UP000319931">
    <property type="component" value="Unassembled WGS sequence"/>
</dbReference>
<feature type="domain" description="HTH cro/C1-type" evidence="1">
    <location>
        <begin position="10"/>
        <end position="72"/>
    </location>
</feature>
<dbReference type="SMART" id="SM00530">
    <property type="entry name" value="HTH_XRE"/>
    <property type="match status" value="1"/>
</dbReference>
<dbReference type="InterPro" id="IPR010359">
    <property type="entry name" value="IrrE_HExxH"/>
</dbReference>
<dbReference type="InterPro" id="IPR052345">
    <property type="entry name" value="Rad_response_metalloprotease"/>
</dbReference>
<sequence length="399" mass="43458">MNVAGLNPEILIWARETAGLDREAAARKIDLKPSRGVSGEERLAAMEAGNVIPTAPLLRRMAAQYHRPLLTFYLPGVPAPAELGQDFRTLPDRGDPSNVLLATLLRDVKARQALVRETLEDDEDAMDVELVGAAAGTRDSAALASIIVETLGFDRVEYRSHARGEDAFGYIRSLVEARGVFVLLAGDCGHWSTAIEARIFRGFAISDKLAPFIVVNDQDAKAAWSFTLLHEVAHLLLGETGVSGGAPNGRIEQLCNDAAAAALVDQAEIINLGQLLRGGGDDATLIDVLANRARISRSMVAYQLFRAGIIGEGRWEELRDAFRGQWLAQREREREKNRAKEGGPNWYVVRRHRLGSAILSVARQGMADGSLTPTRAARMLGVKPMNVYPLLAEPRRATA</sequence>
<gene>
    <name evidence="2" type="ORF">EAH76_01130</name>
</gene>
<name>A0A502G4Q1_9SPHN</name>
<dbReference type="PANTHER" id="PTHR43236">
    <property type="entry name" value="ANTITOXIN HIGA1"/>
    <property type="match status" value="1"/>
</dbReference>
<dbReference type="EMBL" id="RCZC01000001">
    <property type="protein sequence ID" value="TPG56206.1"/>
    <property type="molecule type" value="Genomic_DNA"/>
</dbReference>
<dbReference type="InterPro" id="IPR001387">
    <property type="entry name" value="Cro/C1-type_HTH"/>
</dbReference>
<dbReference type="Gene3D" id="1.10.10.2910">
    <property type="match status" value="1"/>
</dbReference>
<dbReference type="Pfam" id="PF06114">
    <property type="entry name" value="Peptidase_M78"/>
    <property type="match status" value="1"/>
</dbReference>
<comment type="caution">
    <text evidence="2">The sequence shown here is derived from an EMBL/GenBank/DDBJ whole genome shotgun (WGS) entry which is preliminary data.</text>
</comment>
<protein>
    <submittedName>
        <fullName evidence="2">ImmA/IrrE family metallo-endopeptidase</fullName>
    </submittedName>
</protein>
<evidence type="ECO:0000259" key="1">
    <source>
        <dbReference type="SMART" id="SM00530"/>
    </source>
</evidence>
<dbReference type="PANTHER" id="PTHR43236:SF2">
    <property type="entry name" value="BLL0069 PROTEIN"/>
    <property type="match status" value="1"/>
</dbReference>
<evidence type="ECO:0000313" key="2">
    <source>
        <dbReference type="EMBL" id="TPG56206.1"/>
    </source>
</evidence>
<organism evidence="2 3">
    <name type="scientific">Sphingomonas glacialis</name>
    <dbReference type="NCBI Taxonomy" id="658225"/>
    <lineage>
        <taxon>Bacteria</taxon>
        <taxon>Pseudomonadati</taxon>
        <taxon>Pseudomonadota</taxon>
        <taxon>Alphaproteobacteria</taxon>
        <taxon>Sphingomonadales</taxon>
        <taxon>Sphingomonadaceae</taxon>
        <taxon>Sphingomonas</taxon>
    </lineage>
</organism>
<keyword evidence="3" id="KW-1185">Reference proteome</keyword>
<reference evidence="2 3" key="1">
    <citation type="journal article" date="2019" name="Environ. Microbiol.">
        <title>Species interactions and distinct microbial communities in high Arctic permafrost affected cryosols are associated with the CH4 and CO2 gas fluxes.</title>
        <authorList>
            <person name="Altshuler I."/>
            <person name="Hamel J."/>
            <person name="Turney S."/>
            <person name="Magnuson E."/>
            <person name="Levesque R."/>
            <person name="Greer C."/>
            <person name="Whyte L.G."/>
        </authorList>
    </citation>
    <scope>NUCLEOTIDE SEQUENCE [LARGE SCALE GENOMIC DNA]</scope>
    <source>
        <strain evidence="2 3">E6.1</strain>
    </source>
</reference>
<dbReference type="CDD" id="cd00093">
    <property type="entry name" value="HTH_XRE"/>
    <property type="match status" value="1"/>
</dbReference>
<proteinExistence type="predicted"/>
<evidence type="ECO:0000313" key="3">
    <source>
        <dbReference type="Proteomes" id="UP000319931"/>
    </source>
</evidence>
<dbReference type="AlphaFoldDB" id="A0A502G4Q1"/>